<dbReference type="EMBL" id="CP066007">
    <property type="protein sequence ID" value="QQB47021.1"/>
    <property type="molecule type" value="Genomic_DNA"/>
</dbReference>
<gene>
    <name evidence="1" type="ORF">I6I10_03650</name>
    <name evidence="2" type="ORF">I6J21_11995</name>
</gene>
<name>A0A7T4EGM6_9CORY</name>
<dbReference type="Proteomes" id="UP000617681">
    <property type="component" value="Chromosome"/>
</dbReference>
<dbReference type="EMBL" id="CP069534">
    <property type="protein sequence ID" value="QRP70449.1"/>
    <property type="molecule type" value="Genomic_DNA"/>
</dbReference>
<accession>A0A7T4EGM6</accession>
<reference evidence="1 3" key="1">
    <citation type="submission" date="2020-12" db="EMBL/GenBank/DDBJ databases">
        <title>FDA dAtabase for Regulatory Grade micrObial Sequences (FDA-ARGOS): Supporting development and validation of Infectious Disease Dx tests.</title>
        <authorList>
            <person name="Sproer C."/>
            <person name="Gronow S."/>
            <person name="Severitt S."/>
            <person name="Schroder I."/>
            <person name="Tallon L."/>
            <person name="Sadzewicz L."/>
            <person name="Zhao X."/>
            <person name="Boylan J."/>
            <person name="Ott S."/>
            <person name="Bowen H."/>
            <person name="Vavikolanu K."/>
            <person name="Mehta A."/>
            <person name="Aluvathingal J."/>
            <person name="Nadendla S."/>
            <person name="Lowell S."/>
            <person name="Myers T."/>
            <person name="Yan Y."/>
            <person name="Sichtig H."/>
        </authorList>
    </citation>
    <scope>NUCLEOTIDE SEQUENCE [LARGE SCALE GENOMIC DNA]</scope>
    <source>
        <strain evidence="1 3">FDAARGOS_1053</strain>
        <strain evidence="2">FDAARGOS_1191</strain>
    </source>
</reference>
<dbReference type="RefSeq" id="WP_005393311.1">
    <property type="nucleotide sequence ID" value="NZ_CP066007.1"/>
</dbReference>
<organism evidence="1 3">
    <name type="scientific">Corynebacterium glucuronolyticum</name>
    <dbReference type="NCBI Taxonomy" id="39791"/>
    <lineage>
        <taxon>Bacteria</taxon>
        <taxon>Bacillati</taxon>
        <taxon>Actinomycetota</taxon>
        <taxon>Actinomycetes</taxon>
        <taxon>Mycobacteriales</taxon>
        <taxon>Corynebacteriaceae</taxon>
        <taxon>Corynebacterium</taxon>
    </lineage>
</organism>
<dbReference type="AlphaFoldDB" id="A0A7T4EGM6"/>
<evidence type="ECO:0000313" key="3">
    <source>
        <dbReference type="Proteomes" id="UP000596145"/>
    </source>
</evidence>
<evidence type="ECO:0000313" key="2">
    <source>
        <dbReference type="EMBL" id="QRP70449.1"/>
    </source>
</evidence>
<evidence type="ECO:0000313" key="1">
    <source>
        <dbReference type="EMBL" id="QQB47021.1"/>
    </source>
</evidence>
<dbReference type="GeneID" id="92761184"/>
<sequence>MDDILDFFMDGDHFEIPNAFGGEATFYSDDGILVFADLDGDGTVDQVAHTDFEGHSRVWNKEMWDGA</sequence>
<dbReference type="Proteomes" id="UP000596145">
    <property type="component" value="Chromosome"/>
</dbReference>
<proteinExistence type="predicted"/>
<protein>
    <submittedName>
        <fullName evidence="1">Uncharacterized protein</fullName>
    </submittedName>
</protein>
<dbReference type="OrthoDB" id="4419126at2"/>